<proteinExistence type="predicted"/>
<name>A0A0A9AML7_ARUDO</name>
<reference evidence="2" key="1">
    <citation type="submission" date="2014-09" db="EMBL/GenBank/DDBJ databases">
        <authorList>
            <person name="Magalhaes I.L.F."/>
            <person name="Oliveira U."/>
            <person name="Santos F.R."/>
            <person name="Vidigal T.H.D.A."/>
            <person name="Brescovit A.D."/>
            <person name="Santos A.J."/>
        </authorList>
    </citation>
    <scope>NUCLEOTIDE SEQUENCE</scope>
    <source>
        <tissue evidence="2">Shoot tissue taken approximately 20 cm above the soil surface</tissue>
    </source>
</reference>
<dbReference type="EMBL" id="GBRH01244926">
    <property type="protein sequence ID" value="JAD52969.1"/>
    <property type="molecule type" value="Transcribed_RNA"/>
</dbReference>
<protein>
    <submittedName>
        <fullName evidence="2">HYD1</fullName>
    </submittedName>
</protein>
<accession>A0A0A9AML7</accession>
<sequence>MAPNVFMYELCLPLPYKCFTISMACITKSKCVPKSNSCWCPTPRLPVTENRINKATKNKNLGASGAALAAVDIKCSGRFARAPSPVPPGHQPPPVPLVPGTAHTARPHTCPCGVSCERQPLAGSRARWRWGRRGSGGGPGRRGRTCRPCRTA</sequence>
<evidence type="ECO:0000256" key="1">
    <source>
        <dbReference type="SAM" id="MobiDB-lite"/>
    </source>
</evidence>
<evidence type="ECO:0000313" key="2">
    <source>
        <dbReference type="EMBL" id="JAD52969.1"/>
    </source>
</evidence>
<dbReference type="AlphaFoldDB" id="A0A0A9AML7"/>
<feature type="compositionally biased region" description="Basic residues" evidence="1">
    <location>
        <begin position="141"/>
        <end position="152"/>
    </location>
</feature>
<reference evidence="2" key="2">
    <citation type="journal article" date="2015" name="Data Brief">
        <title>Shoot transcriptome of the giant reed, Arundo donax.</title>
        <authorList>
            <person name="Barrero R.A."/>
            <person name="Guerrero F.D."/>
            <person name="Moolhuijzen P."/>
            <person name="Goolsby J.A."/>
            <person name="Tidwell J."/>
            <person name="Bellgard S.E."/>
            <person name="Bellgard M.I."/>
        </authorList>
    </citation>
    <scope>NUCLEOTIDE SEQUENCE</scope>
    <source>
        <tissue evidence="2">Shoot tissue taken approximately 20 cm above the soil surface</tissue>
    </source>
</reference>
<feature type="region of interest" description="Disordered" evidence="1">
    <location>
        <begin position="129"/>
        <end position="152"/>
    </location>
</feature>
<organism evidence="2">
    <name type="scientific">Arundo donax</name>
    <name type="common">Giant reed</name>
    <name type="synonym">Donax arundinaceus</name>
    <dbReference type="NCBI Taxonomy" id="35708"/>
    <lineage>
        <taxon>Eukaryota</taxon>
        <taxon>Viridiplantae</taxon>
        <taxon>Streptophyta</taxon>
        <taxon>Embryophyta</taxon>
        <taxon>Tracheophyta</taxon>
        <taxon>Spermatophyta</taxon>
        <taxon>Magnoliopsida</taxon>
        <taxon>Liliopsida</taxon>
        <taxon>Poales</taxon>
        <taxon>Poaceae</taxon>
        <taxon>PACMAD clade</taxon>
        <taxon>Arundinoideae</taxon>
        <taxon>Arundineae</taxon>
        <taxon>Arundo</taxon>
    </lineage>
</organism>